<sequence length="465" mass="52958">MSHWQLLELTPGADERSIKRAYARLLKVHRPDEDPAAFQRLREAYEASLADARWRAQDDEEEVALAVVEDQPAIETATQVAPMAREEHAALTPAAWEEIPLAASPPEPSLAVMQQWLAQGKEAEVLDALRQWLASDWLLRFERRQEFEQHVLQWLESAPQWSLAFFERACQVMGWSEAQDDLPCEYRRWEGLIQRCERQALQERVSADLAGYDDDKRLGQVAALLFKPLTDRRRREIADGFSGHDWQRFSELAESIEHQNRDLPKRLGLQPLDNWRDWLPASSFKGLYGFLWFALALLVGYSLLDHPQRVDGLAAALAVLIFIPGAMYLGNTVYRFWSMVAVSAVSLDIRLSQLLVPPRWYRRGAGLLLLRQIVPAIVPAIYAAVWSRSVPGLRWLSPLLVYLGTLYFTHVALSGGKPSIWNRAARATKGQMARLPWRGLWQGALICLAGLAMGFYLYVHSRLKG</sequence>
<dbReference type="InterPro" id="IPR036869">
    <property type="entry name" value="J_dom_sf"/>
</dbReference>
<feature type="transmembrane region" description="Helical" evidence="2">
    <location>
        <begin position="286"/>
        <end position="304"/>
    </location>
</feature>
<accession>A0A7D5D764</accession>
<dbReference type="Gene3D" id="1.10.287.110">
    <property type="entry name" value="DnaJ domain"/>
    <property type="match status" value="1"/>
</dbReference>
<proteinExistence type="predicted"/>
<feature type="domain" description="J" evidence="3">
    <location>
        <begin position="2"/>
        <end position="62"/>
    </location>
</feature>
<keyword evidence="2" id="KW-0812">Transmembrane</keyword>
<keyword evidence="2" id="KW-0472">Membrane</keyword>
<dbReference type="SMART" id="SM00271">
    <property type="entry name" value="DnaJ"/>
    <property type="match status" value="1"/>
</dbReference>
<dbReference type="KEGG" id="pez:HWQ56_11850"/>
<evidence type="ECO:0000313" key="5">
    <source>
        <dbReference type="Proteomes" id="UP000509568"/>
    </source>
</evidence>
<dbReference type="CDD" id="cd06257">
    <property type="entry name" value="DnaJ"/>
    <property type="match status" value="1"/>
</dbReference>
<keyword evidence="5" id="KW-1185">Reference proteome</keyword>
<evidence type="ECO:0000256" key="2">
    <source>
        <dbReference type="SAM" id="Phobius"/>
    </source>
</evidence>
<organism evidence="4 5">
    <name type="scientific">Pseudomonas eucalypticola</name>
    <dbReference type="NCBI Taxonomy" id="2599595"/>
    <lineage>
        <taxon>Bacteria</taxon>
        <taxon>Pseudomonadati</taxon>
        <taxon>Pseudomonadota</taxon>
        <taxon>Gammaproteobacteria</taxon>
        <taxon>Pseudomonadales</taxon>
        <taxon>Pseudomonadaceae</taxon>
        <taxon>Pseudomonas</taxon>
    </lineage>
</organism>
<dbReference type="SUPFAM" id="SSF46565">
    <property type="entry name" value="Chaperone J-domain"/>
    <property type="match status" value="1"/>
</dbReference>
<dbReference type="Proteomes" id="UP000509568">
    <property type="component" value="Chromosome"/>
</dbReference>
<dbReference type="EMBL" id="CP056030">
    <property type="protein sequence ID" value="QKZ04436.1"/>
    <property type="molecule type" value="Genomic_DNA"/>
</dbReference>
<reference evidence="4 5" key="1">
    <citation type="submission" date="2020-06" db="EMBL/GenBank/DDBJ databases">
        <title>Pseudomonas eucalypticola sp. nov., an endophyte of Eucalyptus dunnii leaves with biocontrol ability of eucalyptus leaf blight.</title>
        <authorList>
            <person name="Liu Y."/>
            <person name="Song Z."/>
            <person name="Zeng H."/>
            <person name="Lu M."/>
            <person name="Wang X."/>
            <person name="Lian X."/>
            <person name="Zhang Q."/>
        </authorList>
    </citation>
    <scope>NUCLEOTIDE SEQUENCE [LARGE SCALE GENOMIC DNA]</scope>
    <source>
        <strain evidence="4 5">NP-1</strain>
    </source>
</reference>
<feature type="transmembrane region" description="Helical" evidence="2">
    <location>
        <begin position="311"/>
        <end position="330"/>
    </location>
</feature>
<feature type="transmembrane region" description="Helical" evidence="2">
    <location>
        <begin position="368"/>
        <end position="387"/>
    </location>
</feature>
<gene>
    <name evidence="4" type="ORF">HWQ56_11850</name>
</gene>
<feature type="transmembrane region" description="Helical" evidence="2">
    <location>
        <begin position="399"/>
        <end position="420"/>
    </location>
</feature>
<keyword evidence="1" id="KW-0143">Chaperone</keyword>
<dbReference type="RefSeq" id="WP_176570598.1">
    <property type="nucleotide sequence ID" value="NZ_CP056030.1"/>
</dbReference>
<protein>
    <submittedName>
        <fullName evidence="4">J domain-containing protein</fullName>
    </submittedName>
</protein>
<dbReference type="PROSITE" id="PS50076">
    <property type="entry name" value="DNAJ_2"/>
    <property type="match status" value="1"/>
</dbReference>
<name>A0A7D5D764_9PSED</name>
<evidence type="ECO:0000313" key="4">
    <source>
        <dbReference type="EMBL" id="QKZ04436.1"/>
    </source>
</evidence>
<keyword evidence="2" id="KW-1133">Transmembrane helix</keyword>
<evidence type="ECO:0000256" key="1">
    <source>
        <dbReference type="ARBA" id="ARBA00023186"/>
    </source>
</evidence>
<feature type="transmembrane region" description="Helical" evidence="2">
    <location>
        <begin position="440"/>
        <end position="459"/>
    </location>
</feature>
<dbReference type="InterPro" id="IPR001623">
    <property type="entry name" value="DnaJ_domain"/>
</dbReference>
<dbReference type="AlphaFoldDB" id="A0A7D5D764"/>
<evidence type="ECO:0000259" key="3">
    <source>
        <dbReference type="PROSITE" id="PS50076"/>
    </source>
</evidence>